<organism evidence="2 3">
    <name type="scientific">Sphaerisporangium flaviroseum</name>
    <dbReference type="NCBI Taxonomy" id="509199"/>
    <lineage>
        <taxon>Bacteria</taxon>
        <taxon>Bacillati</taxon>
        <taxon>Actinomycetota</taxon>
        <taxon>Actinomycetes</taxon>
        <taxon>Streptosporangiales</taxon>
        <taxon>Streptosporangiaceae</taxon>
        <taxon>Sphaerisporangium</taxon>
    </lineage>
</organism>
<keyword evidence="3" id="KW-1185">Reference proteome</keyword>
<keyword evidence="1" id="KW-0812">Transmembrane</keyword>
<dbReference type="EMBL" id="BAAAZR010000001">
    <property type="protein sequence ID" value="GAA3787899.1"/>
    <property type="molecule type" value="Genomic_DNA"/>
</dbReference>
<dbReference type="Proteomes" id="UP001500888">
    <property type="component" value="Unassembled WGS sequence"/>
</dbReference>
<evidence type="ECO:0000256" key="1">
    <source>
        <dbReference type="SAM" id="Phobius"/>
    </source>
</evidence>
<keyword evidence="1" id="KW-1133">Transmembrane helix</keyword>
<evidence type="ECO:0000313" key="3">
    <source>
        <dbReference type="Proteomes" id="UP001500888"/>
    </source>
</evidence>
<keyword evidence="1" id="KW-0472">Membrane</keyword>
<name>A0ABP7HAZ5_9ACTN</name>
<accession>A0ABP7HAZ5</accession>
<comment type="caution">
    <text evidence="2">The sequence shown here is derived from an EMBL/GenBank/DDBJ whole genome shotgun (WGS) entry which is preliminary data.</text>
</comment>
<protein>
    <submittedName>
        <fullName evidence="2">Uncharacterized protein</fullName>
    </submittedName>
</protein>
<gene>
    <name evidence="2" type="ORF">GCM10022226_03020</name>
</gene>
<evidence type="ECO:0000313" key="2">
    <source>
        <dbReference type="EMBL" id="GAA3787899.1"/>
    </source>
</evidence>
<reference evidence="3" key="1">
    <citation type="journal article" date="2019" name="Int. J. Syst. Evol. Microbiol.">
        <title>The Global Catalogue of Microorganisms (GCM) 10K type strain sequencing project: providing services to taxonomists for standard genome sequencing and annotation.</title>
        <authorList>
            <consortium name="The Broad Institute Genomics Platform"/>
            <consortium name="The Broad Institute Genome Sequencing Center for Infectious Disease"/>
            <person name="Wu L."/>
            <person name="Ma J."/>
        </authorList>
    </citation>
    <scope>NUCLEOTIDE SEQUENCE [LARGE SCALE GENOMIC DNA]</scope>
    <source>
        <strain evidence="3">JCM 16908</strain>
    </source>
</reference>
<proteinExistence type="predicted"/>
<feature type="transmembrane region" description="Helical" evidence="1">
    <location>
        <begin position="21"/>
        <end position="52"/>
    </location>
</feature>
<sequence length="69" mass="7893">MPFRKQASPMFPEARDPMYGWIWRVIPGGIWVKLVTVLLLSSLAGVVLWYVVFPMLEPHVPLDQVTVGR</sequence>